<dbReference type="EMBL" id="LSRX01000217">
    <property type="protein sequence ID" value="OLQ04149.1"/>
    <property type="molecule type" value="Genomic_DNA"/>
</dbReference>
<dbReference type="AlphaFoldDB" id="A0A1Q9E9Q7"/>
<dbReference type="InterPro" id="IPR009091">
    <property type="entry name" value="RCC1/BLIP-II"/>
</dbReference>
<sequence length="823" mass="89445">MAPIAPAAPLATLTHPQRMSHVHAQSTAVHCTQEEQATPPTTTNKFEPKMLIDGRVTALENSGGVAPTADLTVNSLTATSFVETPQLQSANRGALLASFADGGISLDRDVTAAAASTQPRRTSHSSPWAARRPRAPSTPTAASPPTWRSSATSGSKPLVRCDPTAPWLSIEGGAQGVLVNDTLRVNGAVASEASLDFLSGGTVGLEMNTKFAAVTGLGESGGFCELAVINQAPTGVARLLLATQNTAGGGGEMVALANSGLQLNALNQNIALNTTSGTANLVIEPNTGGSSNGEVICFYGFQNLSDERLKTNVHPLSATEAQELFDGVEARSYDRIDGAAKQTGFAAQEVYESGSLGKSFCKLKNFEDRELMTLDYQRMTAVLWQTCKSLQRRIEKLEKKKKRGNVKKRMVCHAGSKDHSRNVRCIQATFSSFAAIRGDGSVVTWGDAYRGGDSGAVQHELNNVPEIQDFATSVRWGADYKRACRDDGCSPGKFVSPRVGEYLAGLPMDWTSPDVAVSRKQMQQLFVSEAKSNANPRPVISMFAGVMGLELGLRVEANDFCQEVIRARMRDNVVPEAPVHGNVETYHIPRNVQVWRERVFLYACKFGRETELFEGVKLMDGATLHRQAGKNWNPAGQVKLSAWLQQEQSKQDVERLKTIGNIVFPAVARTAMHIIGSQVMSRKGLMVAAMSVSMRFPFYFFMGSYLCQHAMKRLLRETVVEFLEELHQKIAEPMPECREFDIEETSEFIPVALRFRPRRGKSPSAQWVKKTMLGGKKKKSKNDYKLLPPGSFSDYLALLNARLPADGKVSLKLFCAAAGPHSA</sequence>
<feature type="domain" description="Peptidase S74" evidence="2">
    <location>
        <begin position="305"/>
        <end position="401"/>
    </location>
</feature>
<dbReference type="Pfam" id="PF13884">
    <property type="entry name" value="Peptidase_S74"/>
    <property type="match status" value="1"/>
</dbReference>
<feature type="compositionally biased region" description="Low complexity" evidence="1">
    <location>
        <begin position="125"/>
        <end position="153"/>
    </location>
</feature>
<evidence type="ECO:0000313" key="4">
    <source>
        <dbReference type="Proteomes" id="UP000186817"/>
    </source>
</evidence>
<comment type="caution">
    <text evidence="3">The sequence shown here is derived from an EMBL/GenBank/DDBJ whole genome shotgun (WGS) entry which is preliminary data.</text>
</comment>
<gene>
    <name evidence="3" type="ORF">AK812_SmicGene12811</name>
</gene>
<evidence type="ECO:0000259" key="2">
    <source>
        <dbReference type="PROSITE" id="PS51688"/>
    </source>
</evidence>
<reference evidence="3 4" key="1">
    <citation type="submission" date="2016-02" db="EMBL/GenBank/DDBJ databases">
        <title>Genome analysis of coral dinoflagellate symbionts highlights evolutionary adaptations to a symbiotic lifestyle.</title>
        <authorList>
            <person name="Aranda M."/>
            <person name="Li Y."/>
            <person name="Liew Y.J."/>
            <person name="Baumgarten S."/>
            <person name="Simakov O."/>
            <person name="Wilson M."/>
            <person name="Piel J."/>
            <person name="Ashoor H."/>
            <person name="Bougouffa S."/>
            <person name="Bajic V.B."/>
            <person name="Ryu T."/>
            <person name="Ravasi T."/>
            <person name="Bayer T."/>
            <person name="Micklem G."/>
            <person name="Kim H."/>
            <person name="Bhak J."/>
            <person name="Lajeunesse T.C."/>
            <person name="Voolstra C.R."/>
        </authorList>
    </citation>
    <scope>NUCLEOTIDE SEQUENCE [LARGE SCALE GENOMIC DNA]</scope>
    <source>
        <strain evidence="3 4">CCMP2467</strain>
    </source>
</reference>
<proteinExistence type="predicted"/>
<accession>A0A1Q9E9Q7</accession>
<evidence type="ECO:0000313" key="3">
    <source>
        <dbReference type="EMBL" id="OLQ04149.1"/>
    </source>
</evidence>
<protein>
    <recommendedName>
        <fullName evidence="2">Peptidase S74 domain-containing protein</fullName>
    </recommendedName>
</protein>
<feature type="region of interest" description="Disordered" evidence="1">
    <location>
        <begin position="111"/>
        <end position="158"/>
    </location>
</feature>
<organism evidence="3 4">
    <name type="scientific">Symbiodinium microadriaticum</name>
    <name type="common">Dinoflagellate</name>
    <name type="synonym">Zooxanthella microadriatica</name>
    <dbReference type="NCBI Taxonomy" id="2951"/>
    <lineage>
        <taxon>Eukaryota</taxon>
        <taxon>Sar</taxon>
        <taxon>Alveolata</taxon>
        <taxon>Dinophyceae</taxon>
        <taxon>Suessiales</taxon>
        <taxon>Symbiodiniaceae</taxon>
        <taxon>Symbiodinium</taxon>
    </lineage>
</organism>
<keyword evidence="4" id="KW-1185">Reference proteome</keyword>
<evidence type="ECO:0000256" key="1">
    <source>
        <dbReference type="SAM" id="MobiDB-lite"/>
    </source>
</evidence>
<dbReference type="Gene3D" id="2.130.10.30">
    <property type="entry name" value="Regulator of chromosome condensation 1/beta-lactamase-inhibitor protein II"/>
    <property type="match status" value="1"/>
</dbReference>
<dbReference type="InterPro" id="IPR030392">
    <property type="entry name" value="S74_ICA"/>
</dbReference>
<name>A0A1Q9E9Q7_SYMMI</name>
<dbReference type="PROSITE" id="PS51688">
    <property type="entry name" value="ICA"/>
    <property type="match status" value="1"/>
</dbReference>
<dbReference type="Proteomes" id="UP000186817">
    <property type="component" value="Unassembled WGS sequence"/>
</dbReference>